<dbReference type="InterPro" id="IPR012924">
    <property type="entry name" value="TfuA_core"/>
</dbReference>
<gene>
    <name evidence="2" type="ORF">DN051_42175</name>
</gene>
<name>A0A2Z4JE67_9ACTN</name>
<feature type="domain" description="TfuA-like core" evidence="1">
    <location>
        <begin position="48"/>
        <end position="94"/>
    </location>
</feature>
<sequence length="99" mass="10275">MIHVFTGPTLSPDDPALQGDGLRIRPPIRHGGLFDPGIEAGDTVVIIDGVYHQAPAVRHKENVWTLGRGVRVIGAASIGALRAAELGGCGMLGVALTTE</sequence>
<reference evidence="3" key="1">
    <citation type="submission" date="2018-06" db="EMBL/GenBank/DDBJ databases">
        <authorList>
            <person name="Li K."/>
        </authorList>
    </citation>
    <scope>NUCLEOTIDE SEQUENCE [LARGE SCALE GENOMIC DNA]</scope>
    <source>
        <strain evidence="3">ZFG47</strain>
        <plasmid evidence="3">unnamed1</plasmid>
    </source>
</reference>
<geneLocation type="plasmid" evidence="2 3">
    <name>unnamed1</name>
</geneLocation>
<dbReference type="Proteomes" id="UP000249616">
    <property type="component" value="Plasmid unnamed1"/>
</dbReference>
<accession>A0A2Z4JE67</accession>
<proteinExistence type="predicted"/>
<evidence type="ECO:0000313" key="2">
    <source>
        <dbReference type="EMBL" id="AWW43210.1"/>
    </source>
</evidence>
<dbReference type="Pfam" id="PF07812">
    <property type="entry name" value="TfuA"/>
    <property type="match status" value="1"/>
</dbReference>
<dbReference type="EMBL" id="CP030074">
    <property type="protein sequence ID" value="AWW43210.1"/>
    <property type="molecule type" value="Genomic_DNA"/>
</dbReference>
<protein>
    <recommendedName>
        <fullName evidence="1">TfuA-like core domain-containing protein</fullName>
    </recommendedName>
</protein>
<organism evidence="2 3">
    <name type="scientific">Streptomyces cadmiisoli</name>
    <dbReference type="NCBI Taxonomy" id="2184053"/>
    <lineage>
        <taxon>Bacteria</taxon>
        <taxon>Bacillati</taxon>
        <taxon>Actinomycetota</taxon>
        <taxon>Actinomycetes</taxon>
        <taxon>Kitasatosporales</taxon>
        <taxon>Streptomycetaceae</taxon>
        <taxon>Streptomyces</taxon>
        <taxon>Streptomyces aurantiacus group</taxon>
    </lineage>
</organism>
<dbReference type="KEGG" id="scad:DN051_42175"/>
<dbReference type="RefSeq" id="WP_112443060.1">
    <property type="nucleotide sequence ID" value="NZ_CP030074.1"/>
</dbReference>
<evidence type="ECO:0000259" key="1">
    <source>
        <dbReference type="Pfam" id="PF07812"/>
    </source>
</evidence>
<evidence type="ECO:0000313" key="3">
    <source>
        <dbReference type="Proteomes" id="UP000249616"/>
    </source>
</evidence>
<dbReference type="AlphaFoldDB" id="A0A2Z4JE67"/>
<keyword evidence="3" id="KW-1185">Reference proteome</keyword>
<keyword evidence="2" id="KW-0614">Plasmid</keyword>